<dbReference type="EMBL" id="PIUK01000091">
    <property type="protein sequence ID" value="MBY6276592.1"/>
    <property type="molecule type" value="Genomic_DNA"/>
</dbReference>
<dbReference type="RefSeq" id="WP_273379632.1">
    <property type="nucleotide sequence ID" value="NZ_PIUK01000091.1"/>
</dbReference>
<evidence type="ECO:0000259" key="9">
    <source>
        <dbReference type="PROSITE" id="PS50893"/>
    </source>
</evidence>
<keyword evidence="5" id="KW-0547">Nucleotide-binding</keyword>
<evidence type="ECO:0000256" key="4">
    <source>
        <dbReference type="ARBA" id="ARBA00022475"/>
    </source>
</evidence>
<dbReference type="PROSITE" id="PS50893">
    <property type="entry name" value="ABC_TRANSPORTER_2"/>
    <property type="match status" value="1"/>
</dbReference>
<comment type="similarity">
    <text evidence="2">Belongs to the ABC transporter superfamily.</text>
</comment>
<dbReference type="GO" id="GO:0005886">
    <property type="term" value="C:plasma membrane"/>
    <property type="evidence" value="ECO:0007669"/>
    <property type="project" value="UniProtKB-SubCell"/>
</dbReference>
<comment type="subcellular location">
    <subcellularLocation>
        <location evidence="1">Cell membrane</location>
    </subcellularLocation>
</comment>
<dbReference type="GO" id="GO:0005524">
    <property type="term" value="F:ATP binding"/>
    <property type="evidence" value="ECO:0007669"/>
    <property type="project" value="UniProtKB-KW"/>
</dbReference>
<comment type="caution">
    <text evidence="10">The sequence shown here is derived from an EMBL/GenBank/DDBJ whole genome shotgun (WGS) entry which is preliminary data.</text>
</comment>
<dbReference type="AlphaFoldDB" id="A0A953LK45"/>
<keyword evidence="6" id="KW-0067">ATP-binding</keyword>
<reference evidence="10" key="1">
    <citation type="submission" date="2017-11" db="EMBL/GenBank/DDBJ databases">
        <title>Three new genomes from thermophilic consortium.</title>
        <authorList>
            <person name="Quaggio R."/>
            <person name="Amgarten D."/>
            <person name="Setubal J.C."/>
        </authorList>
    </citation>
    <scope>NUCLEOTIDE SEQUENCE</scope>
    <source>
        <strain evidence="10">ZCTH01-B2</strain>
    </source>
</reference>
<dbReference type="SMART" id="SM00382">
    <property type="entry name" value="AAA"/>
    <property type="match status" value="1"/>
</dbReference>
<keyword evidence="3" id="KW-0813">Transport</keyword>
<dbReference type="InterPro" id="IPR050763">
    <property type="entry name" value="ABC_transporter_ATP-binding"/>
</dbReference>
<evidence type="ECO:0000313" key="11">
    <source>
        <dbReference type="Proteomes" id="UP000732377"/>
    </source>
</evidence>
<proteinExistence type="inferred from homology"/>
<dbReference type="PROSITE" id="PS00211">
    <property type="entry name" value="ABC_TRANSPORTER_1"/>
    <property type="match status" value="1"/>
</dbReference>
<gene>
    <name evidence="10" type="ORF">CWE10_10310</name>
</gene>
<name>A0A953LK45_SYMTR</name>
<dbReference type="GO" id="GO:0016887">
    <property type="term" value="F:ATP hydrolysis activity"/>
    <property type="evidence" value="ECO:0007669"/>
    <property type="project" value="InterPro"/>
</dbReference>
<accession>A0A953LK45</accession>
<feature type="domain" description="ABC transporter" evidence="9">
    <location>
        <begin position="18"/>
        <end position="243"/>
    </location>
</feature>
<sequence length="319" mass="34863">MAAVLTQTSPTARAEILIDARGLVKRYGRTVVLDGFSLQVRAGEIVGLLGPNGAGKTTAVELMEGLRRPDAGECRICGFDSLRESRAVRHRIGVALQAARLPDYATVLEVLQLYASFYENPVPAGDLLRQFGLEEKARTQWWHLSGGQRQRLALAVALIGRPSVLFLDEPTTGLDPQARHALWDVILGLREEGRAILLTTHYMDEAERLCDRVVILDHGRILAEGTPRQLAREYGPEAAVELDTGGAPADLAALARLPAVTGVREEDARVILHTANPPATVMALAQYAQERSLPLSDLRIRSATLDDVFMALTGRRLRD</sequence>
<dbReference type="InterPro" id="IPR003593">
    <property type="entry name" value="AAA+_ATPase"/>
</dbReference>
<keyword evidence="4" id="KW-1003">Cell membrane</keyword>
<dbReference type="Gene3D" id="3.40.50.300">
    <property type="entry name" value="P-loop containing nucleotide triphosphate hydrolases"/>
    <property type="match status" value="1"/>
</dbReference>
<dbReference type="FunFam" id="3.40.50.300:FF:000589">
    <property type="entry name" value="ABC transporter, ATP-binding subunit"/>
    <property type="match status" value="1"/>
</dbReference>
<dbReference type="CDD" id="cd03230">
    <property type="entry name" value="ABC_DR_subfamily_A"/>
    <property type="match status" value="1"/>
</dbReference>
<dbReference type="Proteomes" id="UP000732377">
    <property type="component" value="Unassembled WGS sequence"/>
</dbReference>
<dbReference type="SUPFAM" id="SSF52540">
    <property type="entry name" value="P-loop containing nucleoside triphosphate hydrolases"/>
    <property type="match status" value="1"/>
</dbReference>
<keyword evidence="7" id="KW-1278">Translocase</keyword>
<dbReference type="Pfam" id="PF00005">
    <property type="entry name" value="ABC_tran"/>
    <property type="match status" value="1"/>
</dbReference>
<dbReference type="InterPro" id="IPR017871">
    <property type="entry name" value="ABC_transporter-like_CS"/>
</dbReference>
<evidence type="ECO:0000256" key="3">
    <source>
        <dbReference type="ARBA" id="ARBA00022448"/>
    </source>
</evidence>
<evidence type="ECO:0000256" key="8">
    <source>
        <dbReference type="ARBA" id="ARBA00023136"/>
    </source>
</evidence>
<evidence type="ECO:0000256" key="6">
    <source>
        <dbReference type="ARBA" id="ARBA00022840"/>
    </source>
</evidence>
<organism evidence="10 11">
    <name type="scientific">Symbiobacterium thermophilum</name>
    <dbReference type="NCBI Taxonomy" id="2734"/>
    <lineage>
        <taxon>Bacteria</taxon>
        <taxon>Bacillati</taxon>
        <taxon>Bacillota</taxon>
        <taxon>Clostridia</taxon>
        <taxon>Eubacteriales</taxon>
        <taxon>Symbiobacteriaceae</taxon>
        <taxon>Symbiobacterium</taxon>
    </lineage>
</organism>
<dbReference type="PANTHER" id="PTHR42711:SF5">
    <property type="entry name" value="ABC TRANSPORTER ATP-BINDING PROTEIN NATA"/>
    <property type="match status" value="1"/>
</dbReference>
<dbReference type="InterPro" id="IPR027417">
    <property type="entry name" value="P-loop_NTPase"/>
</dbReference>
<evidence type="ECO:0000256" key="5">
    <source>
        <dbReference type="ARBA" id="ARBA00022741"/>
    </source>
</evidence>
<evidence type="ECO:0000313" key="10">
    <source>
        <dbReference type="EMBL" id="MBY6276592.1"/>
    </source>
</evidence>
<protein>
    <submittedName>
        <fullName evidence="10">ABC transporter</fullName>
    </submittedName>
</protein>
<evidence type="ECO:0000256" key="2">
    <source>
        <dbReference type="ARBA" id="ARBA00005417"/>
    </source>
</evidence>
<evidence type="ECO:0000256" key="7">
    <source>
        <dbReference type="ARBA" id="ARBA00022967"/>
    </source>
</evidence>
<dbReference type="InterPro" id="IPR003439">
    <property type="entry name" value="ABC_transporter-like_ATP-bd"/>
</dbReference>
<evidence type="ECO:0000256" key="1">
    <source>
        <dbReference type="ARBA" id="ARBA00004236"/>
    </source>
</evidence>
<keyword evidence="8" id="KW-0472">Membrane</keyword>
<dbReference type="PANTHER" id="PTHR42711">
    <property type="entry name" value="ABC TRANSPORTER ATP-BINDING PROTEIN"/>
    <property type="match status" value="1"/>
</dbReference>